<dbReference type="PATRIC" id="fig|1666911.3.peg.5354"/>
<evidence type="ECO:0000313" key="2">
    <source>
        <dbReference type="Proteomes" id="UP000050465"/>
    </source>
</evidence>
<proteinExistence type="predicted"/>
<sequence>MIFTYKGYTGEVFIDEDAEVLAGKVLDIRDVITFEGETVPEVKQAFRDSVDDYLDFCHELGRKANKPFSGKLAYRTTPERHRQIFMAAKNQGKSINAWMDEALAAAARWEETKVISVD</sequence>
<accession>A0A0P8DGJ8</accession>
<name>A0A0P8DGJ8_9CYAN</name>
<dbReference type="AlphaFoldDB" id="A0A0P8DGJ8"/>
<dbReference type="EMBL" id="LJZR01000011">
    <property type="protein sequence ID" value="KPQ35601.1"/>
    <property type="molecule type" value="Genomic_DNA"/>
</dbReference>
<dbReference type="InterPro" id="IPR035069">
    <property type="entry name" value="TTHA1013/TTHA0281-like"/>
</dbReference>
<dbReference type="InterPro" id="IPR008651">
    <property type="entry name" value="Uncharacterised_HicB"/>
</dbReference>
<reference evidence="1 2" key="1">
    <citation type="submission" date="2015-09" db="EMBL/GenBank/DDBJ databases">
        <title>Identification and resolution of microdiversity through metagenomic sequencing of parallel consortia.</title>
        <authorList>
            <person name="Nelson W.C."/>
            <person name="Romine M.F."/>
            <person name="Lindemann S.R."/>
        </authorList>
    </citation>
    <scope>NUCLEOTIDE SEQUENCE [LARGE SCALE GENOMIC DNA]</scope>
    <source>
        <strain evidence="1">Ana</strain>
    </source>
</reference>
<dbReference type="Pfam" id="PF05534">
    <property type="entry name" value="HicB"/>
    <property type="match status" value="1"/>
</dbReference>
<comment type="caution">
    <text evidence="1">The sequence shown here is derived from an EMBL/GenBank/DDBJ whole genome shotgun (WGS) entry which is preliminary data.</text>
</comment>
<evidence type="ECO:0000313" key="1">
    <source>
        <dbReference type="EMBL" id="KPQ35601.1"/>
    </source>
</evidence>
<dbReference type="Proteomes" id="UP000050465">
    <property type="component" value="Unassembled WGS sequence"/>
</dbReference>
<dbReference type="SUPFAM" id="SSF143100">
    <property type="entry name" value="TTHA1013/TTHA0281-like"/>
    <property type="match status" value="1"/>
</dbReference>
<protein>
    <recommendedName>
        <fullName evidence="3">Nuclease of the RNAse H fold, HicB family</fullName>
    </recommendedName>
</protein>
<gene>
    <name evidence="1" type="ORF">HLUCCA11_10145</name>
</gene>
<organism evidence="1 2">
    <name type="scientific">Phormidesmis priestleyi Ana</name>
    <dbReference type="NCBI Taxonomy" id="1666911"/>
    <lineage>
        <taxon>Bacteria</taxon>
        <taxon>Bacillati</taxon>
        <taxon>Cyanobacteriota</taxon>
        <taxon>Cyanophyceae</taxon>
        <taxon>Leptolyngbyales</taxon>
        <taxon>Leptolyngbyaceae</taxon>
        <taxon>Phormidesmis</taxon>
    </lineage>
</organism>
<evidence type="ECO:0008006" key="3">
    <source>
        <dbReference type="Google" id="ProtNLM"/>
    </source>
</evidence>